<comment type="caution">
    <text evidence="6">The sequence shown here is derived from an EMBL/GenBank/DDBJ whole genome shotgun (WGS) entry which is preliminary data.</text>
</comment>
<keyword evidence="7" id="KW-1185">Reference proteome</keyword>
<keyword evidence="2" id="KW-0808">Transferase</keyword>
<dbReference type="AlphaFoldDB" id="A0ABD3HPK6"/>
<dbReference type="InterPro" id="IPR015338">
    <property type="entry name" value="GT64_dom"/>
</dbReference>
<proteinExistence type="inferred from homology"/>
<evidence type="ECO:0000256" key="4">
    <source>
        <dbReference type="SAM" id="MobiDB-lite"/>
    </source>
</evidence>
<feature type="region of interest" description="Disordered" evidence="4">
    <location>
        <begin position="142"/>
        <end position="165"/>
    </location>
</feature>
<evidence type="ECO:0000259" key="5">
    <source>
        <dbReference type="Pfam" id="PF09258"/>
    </source>
</evidence>
<dbReference type="PANTHER" id="PTHR48410">
    <property type="entry name" value="GLYCOSYLINOSITOL PHOSPHORYLCERAMIDE MANNOSYL TRANSFERASE 1"/>
    <property type="match status" value="1"/>
</dbReference>
<dbReference type="SUPFAM" id="SSF53448">
    <property type="entry name" value="Nucleotide-diphospho-sugar transferases"/>
    <property type="match status" value="1"/>
</dbReference>
<reference evidence="6 7" key="1">
    <citation type="submission" date="2024-09" db="EMBL/GenBank/DDBJ databases">
        <title>Chromosome-scale assembly of Riccia sorocarpa.</title>
        <authorList>
            <person name="Paukszto L."/>
        </authorList>
    </citation>
    <scope>NUCLEOTIDE SEQUENCE [LARGE SCALE GENOMIC DNA]</scope>
    <source>
        <strain evidence="6">LP-2024</strain>
        <tissue evidence="6">Aerial parts of the thallus</tissue>
    </source>
</reference>
<sequence length="199" mass="22088">MVGFVPRMHWPKKTKHAREQYTYGGWWSVWWTGTYSMILTKAAFIHKDYLDLYTSRMPSPILSYVKEERNCEDIAMSFLVANYTDAPPIWVKGDIHEIGSTGISSLAGHSKRRTACVNYFVDVFGRMPLVSTRVKIVKPGQTAALKPAGTQKPGNAGGSSPPRQMMDYRAAVSPVKLHGQMVLPQPALQGPYPVTGGNT</sequence>
<dbReference type="Gene3D" id="3.90.550.10">
    <property type="entry name" value="Spore Coat Polysaccharide Biosynthesis Protein SpsA, Chain A"/>
    <property type="match status" value="1"/>
</dbReference>
<protein>
    <recommendedName>
        <fullName evidence="5">Glycosyl transferase 64 domain-containing protein</fullName>
    </recommendedName>
</protein>
<accession>A0ABD3HPK6</accession>
<evidence type="ECO:0000256" key="2">
    <source>
        <dbReference type="ARBA" id="ARBA00022679"/>
    </source>
</evidence>
<name>A0ABD3HPK6_9MARC</name>
<keyword evidence="3" id="KW-1015">Disulfide bond</keyword>
<dbReference type="InterPro" id="IPR053318">
    <property type="entry name" value="GT64"/>
</dbReference>
<dbReference type="InterPro" id="IPR029044">
    <property type="entry name" value="Nucleotide-diphossugar_trans"/>
</dbReference>
<comment type="similarity">
    <text evidence="1">Belongs to the glycosyltransferase 64 family.</text>
</comment>
<dbReference type="GO" id="GO:0016740">
    <property type="term" value="F:transferase activity"/>
    <property type="evidence" value="ECO:0007669"/>
    <property type="project" value="UniProtKB-KW"/>
</dbReference>
<dbReference type="EMBL" id="JBJQOH010000003">
    <property type="protein sequence ID" value="KAL3693498.1"/>
    <property type="molecule type" value="Genomic_DNA"/>
</dbReference>
<evidence type="ECO:0000256" key="3">
    <source>
        <dbReference type="ARBA" id="ARBA00023157"/>
    </source>
</evidence>
<dbReference type="PANTHER" id="PTHR48410:SF1">
    <property type="entry name" value="GLYCOSYLINOSITOL PHOSPHORYLCERAMIDE MANNOSYL TRANSFERASE 1"/>
    <property type="match status" value="1"/>
</dbReference>
<organism evidence="6 7">
    <name type="scientific">Riccia sorocarpa</name>
    <dbReference type="NCBI Taxonomy" id="122646"/>
    <lineage>
        <taxon>Eukaryota</taxon>
        <taxon>Viridiplantae</taxon>
        <taxon>Streptophyta</taxon>
        <taxon>Embryophyta</taxon>
        <taxon>Marchantiophyta</taxon>
        <taxon>Marchantiopsida</taxon>
        <taxon>Marchantiidae</taxon>
        <taxon>Marchantiales</taxon>
        <taxon>Ricciaceae</taxon>
        <taxon>Riccia</taxon>
    </lineage>
</organism>
<evidence type="ECO:0000313" key="7">
    <source>
        <dbReference type="Proteomes" id="UP001633002"/>
    </source>
</evidence>
<dbReference type="Proteomes" id="UP001633002">
    <property type="component" value="Unassembled WGS sequence"/>
</dbReference>
<evidence type="ECO:0000256" key="1">
    <source>
        <dbReference type="ARBA" id="ARBA00008700"/>
    </source>
</evidence>
<feature type="domain" description="Glycosyl transferase 64" evidence="5">
    <location>
        <begin position="1"/>
        <end position="136"/>
    </location>
</feature>
<dbReference type="Pfam" id="PF09258">
    <property type="entry name" value="Glyco_transf_64"/>
    <property type="match status" value="1"/>
</dbReference>
<evidence type="ECO:0000313" key="6">
    <source>
        <dbReference type="EMBL" id="KAL3693498.1"/>
    </source>
</evidence>
<gene>
    <name evidence="6" type="ORF">R1sor_007149</name>
</gene>